<dbReference type="Proteomes" id="UP000192247">
    <property type="component" value="Unassembled WGS sequence"/>
</dbReference>
<name>A0A1V9Y2K0_9ACAR</name>
<reference evidence="1 2" key="1">
    <citation type="journal article" date="2017" name="Gigascience">
        <title>Draft genome of the honey bee ectoparasitic mite, Tropilaelaps mercedesae, is shaped by the parasitic life history.</title>
        <authorList>
            <person name="Dong X."/>
            <person name="Armstrong S.D."/>
            <person name="Xia D."/>
            <person name="Makepeace B.L."/>
            <person name="Darby A.C."/>
            <person name="Kadowaki T."/>
        </authorList>
    </citation>
    <scope>NUCLEOTIDE SEQUENCE [LARGE SCALE GENOMIC DNA]</scope>
    <source>
        <strain evidence="1">Wuxi-XJTLU</strain>
    </source>
</reference>
<protein>
    <submittedName>
        <fullName evidence="1">Uncharacterized protein</fullName>
    </submittedName>
</protein>
<organism evidence="1 2">
    <name type="scientific">Tropilaelaps mercedesae</name>
    <dbReference type="NCBI Taxonomy" id="418985"/>
    <lineage>
        <taxon>Eukaryota</taxon>
        <taxon>Metazoa</taxon>
        <taxon>Ecdysozoa</taxon>
        <taxon>Arthropoda</taxon>
        <taxon>Chelicerata</taxon>
        <taxon>Arachnida</taxon>
        <taxon>Acari</taxon>
        <taxon>Parasitiformes</taxon>
        <taxon>Mesostigmata</taxon>
        <taxon>Gamasina</taxon>
        <taxon>Dermanyssoidea</taxon>
        <taxon>Laelapidae</taxon>
        <taxon>Tropilaelaps</taxon>
    </lineage>
</organism>
<sequence length="155" mass="17105">MASSLNEQNTVLSLNESSGRDTPLVLVSRQDFSTQMHSSRNSSNVKAHESEGLVRRISLALRAGARWRCLVSGYQSLLRSSRRPVHSMVGPFSKPVERSLTCHHIPCSRNCDHITIGHSRRVKKKCEICSRGCTYISFCLPTSTSGNIDSSIMGA</sequence>
<proteinExistence type="predicted"/>
<evidence type="ECO:0000313" key="1">
    <source>
        <dbReference type="EMBL" id="OQR79987.1"/>
    </source>
</evidence>
<dbReference type="AlphaFoldDB" id="A0A1V9Y2K0"/>
<accession>A0A1V9Y2K0</accession>
<dbReference type="InParanoid" id="A0A1V9Y2K0"/>
<gene>
    <name evidence="1" type="ORF">BIW11_02467</name>
</gene>
<comment type="caution">
    <text evidence="1">The sequence shown here is derived from an EMBL/GenBank/DDBJ whole genome shotgun (WGS) entry which is preliminary data.</text>
</comment>
<keyword evidence="2" id="KW-1185">Reference proteome</keyword>
<evidence type="ECO:0000313" key="2">
    <source>
        <dbReference type="Proteomes" id="UP000192247"/>
    </source>
</evidence>
<dbReference type="EMBL" id="MNPL01000480">
    <property type="protein sequence ID" value="OQR79987.1"/>
    <property type="molecule type" value="Genomic_DNA"/>
</dbReference>